<dbReference type="Proteomes" id="UP000000684">
    <property type="component" value="Chromosome"/>
</dbReference>
<dbReference type="GeneID" id="41837862"/>
<name>Q080H5_SHEFN</name>
<dbReference type="OrthoDB" id="6636193at2"/>
<keyword evidence="3" id="KW-1185">Reference proteome</keyword>
<protein>
    <recommendedName>
        <fullName evidence="4">DUF4136 domain-containing protein</fullName>
    </recommendedName>
</protein>
<evidence type="ECO:0000313" key="2">
    <source>
        <dbReference type="EMBL" id="ABI72340.1"/>
    </source>
</evidence>
<dbReference type="eggNOG" id="ENOG5032YTG">
    <property type="taxonomic scope" value="Bacteria"/>
</dbReference>
<dbReference type="EMBL" id="CP000447">
    <property type="protein sequence ID" value="ABI72340.1"/>
    <property type="molecule type" value="Genomic_DNA"/>
</dbReference>
<dbReference type="HOGENOM" id="CLU_100920_0_0_6"/>
<dbReference type="AlphaFoldDB" id="Q080H5"/>
<accession>Q080H5</accession>
<organism evidence="2 3">
    <name type="scientific">Shewanella frigidimarina (strain NCIMB 400)</name>
    <dbReference type="NCBI Taxonomy" id="318167"/>
    <lineage>
        <taxon>Bacteria</taxon>
        <taxon>Pseudomonadati</taxon>
        <taxon>Pseudomonadota</taxon>
        <taxon>Gammaproteobacteria</taxon>
        <taxon>Alteromonadales</taxon>
        <taxon>Shewanellaceae</taxon>
        <taxon>Shewanella</taxon>
    </lineage>
</organism>
<sequence precursor="true">MRNLIVIIFITLLVGCAATQPSFSVSVDSLASPIAATKKTYLLIPGNKGVSHNDLQFQEYENYLKRVLNGRGYIAASSEEDADLAIVLSYGIGDPQKQQYSYSLPTWGKTGVSSANTYGTATTYGNTTSVNTTTTYTPTYGVTGSTNHTGTRTTFFRYVLITGYDYTEFKQSEKEVQIWTTTVSSTGSSGDLRRVFPVLMAASEPYIATNTGQKIPVSLSESDNTVKIIKGQAVE</sequence>
<proteinExistence type="predicted"/>
<keyword evidence="1" id="KW-0732">Signal</keyword>
<dbReference type="PROSITE" id="PS51257">
    <property type="entry name" value="PROKAR_LIPOPROTEIN"/>
    <property type="match status" value="1"/>
</dbReference>
<dbReference type="KEGG" id="sfr:Sfri_2495"/>
<gene>
    <name evidence="2" type="ordered locus">Sfri_2495</name>
</gene>
<evidence type="ECO:0000313" key="3">
    <source>
        <dbReference type="Proteomes" id="UP000000684"/>
    </source>
</evidence>
<evidence type="ECO:0008006" key="4">
    <source>
        <dbReference type="Google" id="ProtNLM"/>
    </source>
</evidence>
<feature type="chain" id="PRO_5004166700" description="DUF4136 domain-containing protein" evidence="1">
    <location>
        <begin position="20"/>
        <end position="235"/>
    </location>
</feature>
<reference evidence="2 3" key="1">
    <citation type="submission" date="2006-08" db="EMBL/GenBank/DDBJ databases">
        <title>Complete sequence of Shewanella frigidimarina NCIMB 400.</title>
        <authorList>
            <consortium name="US DOE Joint Genome Institute"/>
            <person name="Copeland A."/>
            <person name="Lucas S."/>
            <person name="Lapidus A."/>
            <person name="Barry K."/>
            <person name="Detter J.C."/>
            <person name="Glavina del Rio T."/>
            <person name="Hammon N."/>
            <person name="Israni S."/>
            <person name="Dalin E."/>
            <person name="Tice H."/>
            <person name="Pitluck S."/>
            <person name="Fredrickson J.K."/>
            <person name="Kolker E."/>
            <person name="McCuel L.A."/>
            <person name="DiChristina T."/>
            <person name="Nealson K.H."/>
            <person name="Newman D."/>
            <person name="Tiedje J.M."/>
            <person name="Zhou J."/>
            <person name="Romine M.F."/>
            <person name="Culley D.E."/>
            <person name="Serres M."/>
            <person name="Chertkov O."/>
            <person name="Brettin T."/>
            <person name="Bruce D."/>
            <person name="Han C."/>
            <person name="Tapia R."/>
            <person name="Gilna P."/>
            <person name="Schmutz J."/>
            <person name="Larimer F."/>
            <person name="Land M."/>
            <person name="Hauser L."/>
            <person name="Kyrpides N."/>
            <person name="Mikhailova N."/>
            <person name="Richardson P."/>
        </authorList>
    </citation>
    <scope>NUCLEOTIDE SEQUENCE [LARGE SCALE GENOMIC DNA]</scope>
    <source>
        <strain evidence="2 3">NCIMB 400</strain>
    </source>
</reference>
<dbReference type="RefSeq" id="WP_011637949.1">
    <property type="nucleotide sequence ID" value="NC_008345.1"/>
</dbReference>
<feature type="signal peptide" evidence="1">
    <location>
        <begin position="1"/>
        <end position="19"/>
    </location>
</feature>
<evidence type="ECO:0000256" key="1">
    <source>
        <dbReference type="SAM" id="SignalP"/>
    </source>
</evidence>